<keyword evidence="5" id="KW-1185">Reference proteome</keyword>
<protein>
    <submittedName>
        <fullName evidence="4">DUF4976 domain-containing protein</fullName>
    </submittedName>
</protein>
<organism evidence="4 5">
    <name type="scientific">Hanamia caeni</name>
    <dbReference type="NCBI Taxonomy" id="2294116"/>
    <lineage>
        <taxon>Bacteria</taxon>
        <taxon>Pseudomonadati</taxon>
        <taxon>Bacteroidota</taxon>
        <taxon>Chitinophagia</taxon>
        <taxon>Chitinophagales</taxon>
        <taxon>Chitinophagaceae</taxon>
        <taxon>Hanamia</taxon>
    </lineage>
</organism>
<dbReference type="SUPFAM" id="SSF53649">
    <property type="entry name" value="Alkaline phosphatase-like"/>
    <property type="match status" value="1"/>
</dbReference>
<dbReference type="AlphaFoldDB" id="A0A3M9N2U4"/>
<dbReference type="InterPro" id="IPR017850">
    <property type="entry name" value="Alkaline_phosphatase_core_sf"/>
</dbReference>
<dbReference type="InterPro" id="IPR032506">
    <property type="entry name" value="SGSH_C"/>
</dbReference>
<reference evidence="4 5" key="1">
    <citation type="submission" date="2018-11" db="EMBL/GenBank/DDBJ databases">
        <title>Draft genome sequence of Ferruginibacter sp. BO-59.</title>
        <authorList>
            <person name="Im W.T."/>
        </authorList>
    </citation>
    <scope>NUCLEOTIDE SEQUENCE [LARGE SCALE GENOMIC DNA]</scope>
    <source>
        <strain evidence="4 5">BO-59</strain>
    </source>
</reference>
<dbReference type="RefSeq" id="WP_123122678.1">
    <property type="nucleotide sequence ID" value="NZ_RJJR01000028.1"/>
</dbReference>
<dbReference type="Proteomes" id="UP000267223">
    <property type="component" value="Unassembled WGS sequence"/>
</dbReference>
<evidence type="ECO:0000256" key="2">
    <source>
        <dbReference type="ARBA" id="ARBA00022801"/>
    </source>
</evidence>
<keyword evidence="2" id="KW-0378">Hydrolase</keyword>
<feature type="domain" description="N-sulphoglucosamine sulphohydrolase C-terminal" evidence="3">
    <location>
        <begin position="357"/>
        <end position="514"/>
    </location>
</feature>
<dbReference type="InterPro" id="IPR024607">
    <property type="entry name" value="Sulfatase_CS"/>
</dbReference>
<name>A0A3M9N2U4_9BACT</name>
<evidence type="ECO:0000259" key="3">
    <source>
        <dbReference type="Pfam" id="PF16347"/>
    </source>
</evidence>
<dbReference type="EMBL" id="RJJR01000028">
    <property type="protein sequence ID" value="RNI32120.1"/>
    <property type="molecule type" value="Genomic_DNA"/>
</dbReference>
<evidence type="ECO:0000313" key="4">
    <source>
        <dbReference type="EMBL" id="RNI32120.1"/>
    </source>
</evidence>
<accession>A0A3M9N2U4</accession>
<dbReference type="PROSITE" id="PS00149">
    <property type="entry name" value="SULFATASE_2"/>
    <property type="match status" value="1"/>
</dbReference>
<dbReference type="CDD" id="cd16031">
    <property type="entry name" value="G6S_like"/>
    <property type="match status" value="1"/>
</dbReference>
<dbReference type="Gene3D" id="3.40.720.10">
    <property type="entry name" value="Alkaline Phosphatase, subunit A"/>
    <property type="match status" value="1"/>
</dbReference>
<evidence type="ECO:0000256" key="1">
    <source>
        <dbReference type="ARBA" id="ARBA00008779"/>
    </source>
</evidence>
<comment type="caution">
    <text evidence="4">The sequence shown here is derived from an EMBL/GenBank/DDBJ whole genome shotgun (WGS) entry which is preliminary data.</text>
</comment>
<dbReference type="InterPro" id="IPR050738">
    <property type="entry name" value="Sulfatase"/>
</dbReference>
<evidence type="ECO:0000313" key="5">
    <source>
        <dbReference type="Proteomes" id="UP000267223"/>
    </source>
</evidence>
<dbReference type="OrthoDB" id="9789742at2"/>
<sequence length="533" mass="61225">MDNNKNSITRKDALKAMGGLSFSLPFLPSMLGNISVQETKKVKPFLNRGKRKDKPNILWITTEGVPLSVLGCYGSKFMPTPNIDRIANEGMLFTNSFCNNALCAPSRATLLTGKYDHLNGMVSNPGDTTNGTTRSYFDPAQQTFAQILKKAGYKTGMVGKWHLVTKDGKPSNPGEAGFDYFVFKEGAGGPYYNPKGYLQNPSVGSKEIVPKQYEGYITDNFTDLAIEGIKQLKEPFCMAVQFFNAHRPFDPPHKYEKIFDDVRFPEPGTFWDDYEYRSAAAREAHMRISDMRDFNPPKDLTRRQRQQWSYQQLMRHFLGTLKSQDDNVGKILDYLDKSGLSDNTIVIFTGDHGFFLGEHGWFDKRFMYEEALRVPWMIRYPGVVKPGTKNDAWVTAIDNAPTILDLAGLSIPGDMQGRSLLPVFQEKTPSDWPKEMYYHYYEFAPPHWVLPNYGIRTEKYKLIYYYTINEWEFFDLEKDPDEMESLMVMNGMEVRPGYENIVKDMVEKLKNIREKYKDDTGAPVKFWPANTYN</sequence>
<comment type="similarity">
    <text evidence="1">Belongs to the sulfatase family.</text>
</comment>
<dbReference type="PANTHER" id="PTHR42693">
    <property type="entry name" value="ARYLSULFATASE FAMILY MEMBER"/>
    <property type="match status" value="1"/>
</dbReference>
<dbReference type="Pfam" id="PF16347">
    <property type="entry name" value="SGSH_C"/>
    <property type="match status" value="1"/>
</dbReference>
<dbReference type="PANTHER" id="PTHR42693:SF33">
    <property type="entry name" value="ARYLSULFATASE"/>
    <property type="match status" value="1"/>
</dbReference>
<dbReference type="GO" id="GO:0004065">
    <property type="term" value="F:arylsulfatase activity"/>
    <property type="evidence" value="ECO:0007669"/>
    <property type="project" value="TreeGrafter"/>
</dbReference>
<proteinExistence type="inferred from homology"/>
<dbReference type="PROSITE" id="PS00523">
    <property type="entry name" value="SULFATASE_1"/>
    <property type="match status" value="1"/>
</dbReference>
<gene>
    <name evidence="4" type="ORF">EFY79_20740</name>
</gene>